<accession>A0A1B6LGY7</accession>
<comment type="similarity">
    <text evidence="2">Belongs to the CIA30 family.</text>
</comment>
<dbReference type="Pfam" id="PF08547">
    <property type="entry name" value="CIA30"/>
    <property type="match status" value="1"/>
</dbReference>
<dbReference type="PANTHER" id="PTHR13194:SF18">
    <property type="entry name" value="COMPLEX I INTERMEDIATE-ASSOCIATED PROTEIN 30, MITOCHONDRIAL"/>
    <property type="match status" value="1"/>
</dbReference>
<keyword evidence="3" id="KW-0496">Mitochondrion</keyword>
<keyword evidence="4" id="KW-0143">Chaperone</keyword>
<dbReference type="GO" id="GO:0032981">
    <property type="term" value="P:mitochondrial respiratory chain complex I assembly"/>
    <property type="evidence" value="ECO:0007669"/>
    <property type="project" value="TreeGrafter"/>
</dbReference>
<dbReference type="PANTHER" id="PTHR13194">
    <property type="entry name" value="COMPLEX I INTERMEDIATE-ASSOCIATED PROTEIN 30"/>
    <property type="match status" value="1"/>
</dbReference>
<organism evidence="6">
    <name type="scientific">Graphocephala atropunctata</name>
    <dbReference type="NCBI Taxonomy" id="36148"/>
    <lineage>
        <taxon>Eukaryota</taxon>
        <taxon>Metazoa</taxon>
        <taxon>Ecdysozoa</taxon>
        <taxon>Arthropoda</taxon>
        <taxon>Hexapoda</taxon>
        <taxon>Insecta</taxon>
        <taxon>Pterygota</taxon>
        <taxon>Neoptera</taxon>
        <taxon>Paraneoptera</taxon>
        <taxon>Hemiptera</taxon>
        <taxon>Auchenorrhyncha</taxon>
        <taxon>Membracoidea</taxon>
        <taxon>Cicadellidae</taxon>
        <taxon>Cicadellinae</taxon>
        <taxon>Cicadellini</taxon>
        <taxon>Graphocephala</taxon>
    </lineage>
</organism>
<sequence length="223" mass="25773">MFCPKLALSKLSANFSHMNLVFHINPLGKSAIHTSSLKLLFFEKDPKGEYSKYRPKPSAKEKIRYGLKQIKKEIEIWKSEIQETWDADFLLQGIPGVVDKKFQFNKEEDLSNWIVTSDKDNEEGQSTCQLTINQNGKGLFTGNLSLDVPKDGMIKKTGYCNMRTIGHKKSFQRESHFDWGMYTHLVMRVRGDGRSYQLNLSTSSYFDQTWNDLYTYVLFTRGG</sequence>
<evidence type="ECO:0000256" key="3">
    <source>
        <dbReference type="ARBA" id="ARBA00023128"/>
    </source>
</evidence>
<reference evidence="6" key="1">
    <citation type="submission" date="2015-11" db="EMBL/GenBank/DDBJ databases">
        <title>De novo transcriptome assembly of four potential Pierce s Disease insect vectors from Arizona vineyards.</title>
        <authorList>
            <person name="Tassone E.E."/>
        </authorList>
    </citation>
    <scope>NUCLEOTIDE SEQUENCE</scope>
</reference>
<evidence type="ECO:0000256" key="2">
    <source>
        <dbReference type="ARBA" id="ARBA00007884"/>
    </source>
</evidence>
<dbReference type="InterPro" id="IPR039131">
    <property type="entry name" value="NDUFAF1"/>
</dbReference>
<evidence type="ECO:0000256" key="4">
    <source>
        <dbReference type="ARBA" id="ARBA00023186"/>
    </source>
</evidence>
<evidence type="ECO:0000313" key="6">
    <source>
        <dbReference type="EMBL" id="JAT22898.1"/>
    </source>
</evidence>
<dbReference type="SUPFAM" id="SSF49785">
    <property type="entry name" value="Galactose-binding domain-like"/>
    <property type="match status" value="1"/>
</dbReference>
<dbReference type="InterPro" id="IPR008979">
    <property type="entry name" value="Galactose-bd-like_sf"/>
</dbReference>
<feature type="non-terminal residue" evidence="6">
    <location>
        <position position="223"/>
    </location>
</feature>
<gene>
    <name evidence="6" type="ORF">g.30867</name>
</gene>
<dbReference type="GO" id="GO:0005739">
    <property type="term" value="C:mitochondrion"/>
    <property type="evidence" value="ECO:0007669"/>
    <property type="project" value="UniProtKB-SubCell"/>
</dbReference>
<dbReference type="GO" id="GO:0051082">
    <property type="term" value="F:unfolded protein binding"/>
    <property type="evidence" value="ECO:0007669"/>
    <property type="project" value="TreeGrafter"/>
</dbReference>
<dbReference type="InterPro" id="IPR013857">
    <property type="entry name" value="NADH-UbQ_OxRdtase-assoc_prot30"/>
</dbReference>
<dbReference type="GO" id="GO:0006120">
    <property type="term" value="P:mitochondrial electron transport, NADH to ubiquinone"/>
    <property type="evidence" value="ECO:0007669"/>
    <property type="project" value="TreeGrafter"/>
</dbReference>
<proteinExistence type="inferred from homology"/>
<dbReference type="EMBL" id="GEBQ01017079">
    <property type="protein sequence ID" value="JAT22898.1"/>
    <property type="molecule type" value="Transcribed_RNA"/>
</dbReference>
<dbReference type="AlphaFoldDB" id="A0A1B6LGY7"/>
<feature type="domain" description="NADH:ubiquinone oxidoreductase intermediate-associated protein 30" evidence="5">
    <location>
        <begin position="102"/>
        <end position="222"/>
    </location>
</feature>
<evidence type="ECO:0000259" key="5">
    <source>
        <dbReference type="Pfam" id="PF08547"/>
    </source>
</evidence>
<name>A0A1B6LGY7_9HEMI</name>
<protein>
    <recommendedName>
        <fullName evidence="5">NADH:ubiquinone oxidoreductase intermediate-associated protein 30 domain-containing protein</fullName>
    </recommendedName>
</protein>
<comment type="subcellular location">
    <subcellularLocation>
        <location evidence="1">Mitochondrion</location>
    </subcellularLocation>
</comment>
<evidence type="ECO:0000256" key="1">
    <source>
        <dbReference type="ARBA" id="ARBA00004173"/>
    </source>
</evidence>